<feature type="domain" description="TerD" evidence="1">
    <location>
        <begin position="181"/>
        <end position="344"/>
    </location>
</feature>
<name>A0A7S0AXP3_9DINO</name>
<dbReference type="AlphaFoldDB" id="A0A7S0AXP3"/>
<reference evidence="2" key="1">
    <citation type="submission" date="2021-01" db="EMBL/GenBank/DDBJ databases">
        <authorList>
            <person name="Corre E."/>
            <person name="Pelletier E."/>
            <person name="Niang G."/>
            <person name="Scheremetjew M."/>
            <person name="Finn R."/>
            <person name="Kale V."/>
            <person name="Holt S."/>
            <person name="Cochrane G."/>
            <person name="Meng A."/>
            <person name="Brown T."/>
            <person name="Cohen L."/>
        </authorList>
    </citation>
    <scope>NUCLEOTIDE SEQUENCE</scope>
    <source>
        <strain evidence="2">Pbaha01</strain>
    </source>
</reference>
<dbReference type="CDD" id="cd06974">
    <property type="entry name" value="TerD_like"/>
    <property type="match status" value="2"/>
</dbReference>
<dbReference type="InterPro" id="IPR003325">
    <property type="entry name" value="TerD"/>
</dbReference>
<feature type="domain" description="TerD" evidence="1">
    <location>
        <begin position="3"/>
        <end position="149"/>
    </location>
</feature>
<dbReference type="EMBL" id="HBEG01037455">
    <property type="protein sequence ID" value="CAD8376515.1"/>
    <property type="molecule type" value="Transcribed_RNA"/>
</dbReference>
<dbReference type="PANTHER" id="PTHR32097:SF17">
    <property type="entry name" value="CAMP-BINDING PROTEIN 1-RELATED"/>
    <property type="match status" value="1"/>
</dbReference>
<dbReference type="PANTHER" id="PTHR32097">
    <property type="entry name" value="CAMP-BINDING PROTEIN 1-RELATED"/>
    <property type="match status" value="1"/>
</dbReference>
<protein>
    <recommendedName>
        <fullName evidence="1">TerD domain-containing protein</fullName>
    </recommendedName>
</protein>
<accession>A0A7S0AXP3</accession>
<evidence type="ECO:0000313" key="2">
    <source>
        <dbReference type="EMBL" id="CAD8376515.1"/>
    </source>
</evidence>
<dbReference type="Gene3D" id="2.60.60.30">
    <property type="entry name" value="sav2460 like domains"/>
    <property type="match status" value="2"/>
</dbReference>
<evidence type="ECO:0000259" key="1">
    <source>
        <dbReference type="Pfam" id="PF02342"/>
    </source>
</evidence>
<dbReference type="InterPro" id="IPR051324">
    <property type="entry name" value="Stress/Tellurium_Resist"/>
</dbReference>
<gene>
    <name evidence="2" type="ORF">PBAH0796_LOCUS22853</name>
</gene>
<sequence>MNCSKFGIALSWDRVPGRRVDLDLQAIAFDVSGKLLDAVYYNNLKALGRGLTHSGDETTGERSGFDESIWVNFQHLPGNVPLIVFVVACHSGGHLCDARNGKFHLLEDSPSQETGQFQLEDSGEEVDLVGALLRVGGGWAFRLVDVPAQDGQHFIDILEPTIGSFVRQVIPGAPRRIKAAFAMEKGAVVDLPKSSALQSVVAGLGWDTTSGEVDLDVSAVMLDGACSAVQAVFFGNLTALGMQHSGDNLTGAGIGDDETITVELERVPAVVQQIFFLINIYSRARTFNQVANPYCRLVTMAGEEICNYKLREAGNQQGLVMARLFREPGGARWGFQAIGVPCRGQIWKDSMPSVVGHARKQPRDLQSKHGLPPALTAEFTSSGICGAGGCCVQ</sequence>
<dbReference type="Pfam" id="PF02342">
    <property type="entry name" value="TerD"/>
    <property type="match status" value="2"/>
</dbReference>
<proteinExistence type="predicted"/>
<organism evidence="2">
    <name type="scientific">Pyrodinium bahamense</name>
    <dbReference type="NCBI Taxonomy" id="73915"/>
    <lineage>
        <taxon>Eukaryota</taxon>
        <taxon>Sar</taxon>
        <taxon>Alveolata</taxon>
        <taxon>Dinophyceae</taxon>
        <taxon>Gonyaulacales</taxon>
        <taxon>Pyrocystaceae</taxon>
        <taxon>Pyrodinium</taxon>
    </lineage>
</organism>